<name>A0ABV2HEA8_9HYPH</name>
<evidence type="ECO:0000313" key="2">
    <source>
        <dbReference type="Proteomes" id="UP001549031"/>
    </source>
</evidence>
<gene>
    <name evidence="1" type="ORF">ABID21_005020</name>
</gene>
<evidence type="ECO:0000313" key="1">
    <source>
        <dbReference type="EMBL" id="MET3588880.1"/>
    </source>
</evidence>
<reference evidence="1 2" key="1">
    <citation type="submission" date="2024-06" db="EMBL/GenBank/DDBJ databases">
        <title>Genomic Encyclopedia of Type Strains, Phase IV (KMG-IV): sequencing the most valuable type-strain genomes for metagenomic binning, comparative biology and taxonomic classification.</title>
        <authorList>
            <person name="Goeker M."/>
        </authorList>
    </citation>
    <scope>NUCLEOTIDE SEQUENCE [LARGE SCALE GENOMIC DNA]</scope>
    <source>
        <strain evidence="1 2">DSM 105042</strain>
    </source>
</reference>
<protein>
    <submittedName>
        <fullName evidence="1">Uncharacterized protein</fullName>
    </submittedName>
</protein>
<dbReference type="EMBL" id="JBEPLJ010000041">
    <property type="protein sequence ID" value="MET3588880.1"/>
    <property type="molecule type" value="Genomic_DNA"/>
</dbReference>
<organism evidence="1 2">
    <name type="scientific">Pseudorhizobium tarimense</name>
    <dbReference type="NCBI Taxonomy" id="1079109"/>
    <lineage>
        <taxon>Bacteria</taxon>
        <taxon>Pseudomonadati</taxon>
        <taxon>Pseudomonadota</taxon>
        <taxon>Alphaproteobacteria</taxon>
        <taxon>Hyphomicrobiales</taxon>
        <taxon>Rhizobiaceae</taxon>
        <taxon>Rhizobium/Agrobacterium group</taxon>
        <taxon>Pseudorhizobium</taxon>
    </lineage>
</organism>
<sequence length="33" mass="3470">MPTGRFDMFGNQAAGVEDANMAGTESDLHTLAN</sequence>
<keyword evidence="2" id="KW-1185">Reference proteome</keyword>
<comment type="caution">
    <text evidence="1">The sequence shown here is derived from an EMBL/GenBank/DDBJ whole genome shotgun (WGS) entry which is preliminary data.</text>
</comment>
<dbReference type="Proteomes" id="UP001549031">
    <property type="component" value="Unassembled WGS sequence"/>
</dbReference>
<accession>A0ABV2HEA8</accession>
<proteinExistence type="predicted"/>